<accession>A0A376DU11</accession>
<dbReference type="EMBL" id="UFVQ01000003">
    <property type="protein sequence ID" value="STC95638.1"/>
    <property type="molecule type" value="Genomic_DNA"/>
</dbReference>
<dbReference type="Proteomes" id="UP000255224">
    <property type="component" value="Unassembled WGS sequence"/>
</dbReference>
<protein>
    <submittedName>
        <fullName evidence="1">Uncharacterized protein</fullName>
    </submittedName>
</protein>
<dbReference type="AlphaFoldDB" id="A0A376DU11"/>
<dbReference type="RefSeq" id="WP_123880224.1">
    <property type="nucleotide sequence ID" value="NZ_CP033920.1"/>
</dbReference>
<organism evidence="1 2">
    <name type="scientific">Chryseobacterium carnipullorum</name>
    <dbReference type="NCBI Taxonomy" id="1124835"/>
    <lineage>
        <taxon>Bacteria</taxon>
        <taxon>Pseudomonadati</taxon>
        <taxon>Bacteroidota</taxon>
        <taxon>Flavobacteriia</taxon>
        <taxon>Flavobacteriales</taxon>
        <taxon>Weeksellaceae</taxon>
        <taxon>Chryseobacterium group</taxon>
        <taxon>Chryseobacterium</taxon>
    </lineage>
</organism>
<gene>
    <name evidence="1" type="ORF">NCTC13533_01942</name>
</gene>
<evidence type="ECO:0000313" key="2">
    <source>
        <dbReference type="Proteomes" id="UP000255224"/>
    </source>
</evidence>
<proteinExistence type="predicted"/>
<evidence type="ECO:0000313" key="1">
    <source>
        <dbReference type="EMBL" id="STC95638.1"/>
    </source>
</evidence>
<name>A0A376DU11_CHRCU</name>
<reference evidence="1 2" key="1">
    <citation type="submission" date="2018-06" db="EMBL/GenBank/DDBJ databases">
        <authorList>
            <consortium name="Pathogen Informatics"/>
            <person name="Doyle S."/>
        </authorList>
    </citation>
    <scope>NUCLEOTIDE SEQUENCE [LARGE SCALE GENOMIC DNA]</scope>
    <source>
        <strain evidence="1 2">NCTC13533</strain>
    </source>
</reference>
<sequence>MENLNFLNGKQYPFGYKYWIWQVCVGLNLNDKHINTAYKQIDIDAYLPYFMEGKSPSETIREDLSHEQ</sequence>